<proteinExistence type="predicted"/>
<feature type="compositionally biased region" description="Pro residues" evidence="1">
    <location>
        <begin position="45"/>
        <end position="55"/>
    </location>
</feature>
<evidence type="ECO:0000313" key="2">
    <source>
        <dbReference type="EMBL" id="SNS29217.1"/>
    </source>
</evidence>
<dbReference type="AlphaFoldDB" id="A0A239DAF6"/>
<evidence type="ECO:0000313" key="3">
    <source>
        <dbReference type="Proteomes" id="UP000198280"/>
    </source>
</evidence>
<gene>
    <name evidence="2" type="ORF">SAMN05216252_104466</name>
</gene>
<protein>
    <submittedName>
        <fullName evidence="2">Uncharacterized protein</fullName>
    </submittedName>
</protein>
<accession>A0A239DAF6</accession>
<feature type="region of interest" description="Disordered" evidence="1">
    <location>
        <begin position="36"/>
        <end position="55"/>
    </location>
</feature>
<evidence type="ECO:0000256" key="1">
    <source>
        <dbReference type="SAM" id="MobiDB-lite"/>
    </source>
</evidence>
<sequence>MAAPAPARVPTPAQLAWREAGFGVFPHLTAPRRVTGHRAGCATVPEPPQARPVPR</sequence>
<dbReference type="RefSeq" id="WP_179279736.1">
    <property type="nucleotide sequence ID" value="NZ_FZOF01000004.1"/>
</dbReference>
<keyword evidence="3" id="KW-1185">Reference proteome</keyword>
<reference evidence="2 3" key="1">
    <citation type="submission" date="2017-06" db="EMBL/GenBank/DDBJ databases">
        <authorList>
            <person name="Kim H.J."/>
            <person name="Triplett B.A."/>
        </authorList>
    </citation>
    <scope>NUCLEOTIDE SEQUENCE [LARGE SCALE GENOMIC DNA]</scope>
    <source>
        <strain evidence="2 3">CGMCC 4.1858</strain>
    </source>
</reference>
<name>A0A239DAF6_9ACTN</name>
<dbReference type="EMBL" id="FZOF01000004">
    <property type="protein sequence ID" value="SNS29217.1"/>
    <property type="molecule type" value="Genomic_DNA"/>
</dbReference>
<dbReference type="Proteomes" id="UP000198280">
    <property type="component" value="Unassembled WGS sequence"/>
</dbReference>
<organism evidence="2 3">
    <name type="scientific">Actinacidiphila glaucinigra</name>
    <dbReference type="NCBI Taxonomy" id="235986"/>
    <lineage>
        <taxon>Bacteria</taxon>
        <taxon>Bacillati</taxon>
        <taxon>Actinomycetota</taxon>
        <taxon>Actinomycetes</taxon>
        <taxon>Kitasatosporales</taxon>
        <taxon>Streptomycetaceae</taxon>
        <taxon>Actinacidiphila</taxon>
    </lineage>
</organism>